<evidence type="ECO:0000256" key="3">
    <source>
        <dbReference type="ARBA" id="ARBA00023002"/>
    </source>
</evidence>
<dbReference type="Pfam" id="PF13462">
    <property type="entry name" value="Thioredoxin_4"/>
    <property type="match status" value="1"/>
</dbReference>
<gene>
    <name evidence="7" type="ORF">METZ01_LOCUS349868</name>
</gene>
<dbReference type="Gene3D" id="3.40.30.10">
    <property type="entry name" value="Glutaredoxin"/>
    <property type="match status" value="1"/>
</dbReference>
<reference evidence="7" key="1">
    <citation type="submission" date="2018-05" db="EMBL/GenBank/DDBJ databases">
        <authorList>
            <person name="Lanie J.A."/>
            <person name="Ng W.-L."/>
            <person name="Kazmierczak K.M."/>
            <person name="Andrzejewski T.M."/>
            <person name="Davidsen T.M."/>
            <person name="Wayne K.J."/>
            <person name="Tettelin H."/>
            <person name="Glass J.I."/>
            <person name="Rusch D."/>
            <person name="Podicherti R."/>
            <person name="Tsui H.-C.T."/>
            <person name="Winkler M.E."/>
        </authorList>
    </citation>
    <scope>NUCLEOTIDE SEQUENCE</scope>
</reference>
<keyword evidence="3" id="KW-0560">Oxidoreductase</keyword>
<dbReference type="SUPFAM" id="SSF52833">
    <property type="entry name" value="Thioredoxin-like"/>
    <property type="match status" value="1"/>
</dbReference>
<feature type="non-terminal residue" evidence="7">
    <location>
        <position position="235"/>
    </location>
</feature>
<dbReference type="PROSITE" id="PS00194">
    <property type="entry name" value="THIOREDOXIN_1"/>
    <property type="match status" value="1"/>
</dbReference>
<keyword evidence="2" id="KW-0732">Signal</keyword>
<accession>A0A382RH17</accession>
<feature type="non-terminal residue" evidence="7">
    <location>
        <position position="1"/>
    </location>
</feature>
<evidence type="ECO:0000313" key="7">
    <source>
        <dbReference type="EMBL" id="SVC97014.1"/>
    </source>
</evidence>
<protein>
    <recommendedName>
        <fullName evidence="6">Thioredoxin domain-containing protein</fullName>
    </recommendedName>
</protein>
<keyword evidence="4" id="KW-1015">Disulfide bond</keyword>
<organism evidence="7">
    <name type="scientific">marine metagenome</name>
    <dbReference type="NCBI Taxonomy" id="408172"/>
    <lineage>
        <taxon>unclassified sequences</taxon>
        <taxon>metagenomes</taxon>
        <taxon>ecological metagenomes</taxon>
    </lineage>
</organism>
<proteinExistence type="inferred from homology"/>
<dbReference type="InterPro" id="IPR012336">
    <property type="entry name" value="Thioredoxin-like_fold"/>
</dbReference>
<dbReference type="InterPro" id="IPR036249">
    <property type="entry name" value="Thioredoxin-like_sf"/>
</dbReference>
<name>A0A382RH17_9ZZZZ</name>
<evidence type="ECO:0000256" key="2">
    <source>
        <dbReference type="ARBA" id="ARBA00022729"/>
    </source>
</evidence>
<dbReference type="EMBL" id="UINC01121678">
    <property type="protein sequence ID" value="SVC97014.1"/>
    <property type="molecule type" value="Genomic_DNA"/>
</dbReference>
<sequence length="235" mass="25543">VATTGLACTEDSGEDRSAARLTTRGAGELLGTGLPATTIPPGIAAIDRPAPNAPTAEEINPEEIGTDLGNFDAPVRIMEFFDYGCGYCRQFHAETFPTLMEDYVDEGKLLWKSVPFIMGNWANSVAASLTAECANDQGHYGEMTELLFARQPDWKQGPDPEVVLEGLAEELGLDMDRYGNCISSDEFLWRVQTHTMMAQQLGVRSTPTFILIGYGPFSGALPLDVFKNVIDTVLV</sequence>
<evidence type="ECO:0000256" key="1">
    <source>
        <dbReference type="ARBA" id="ARBA00005791"/>
    </source>
</evidence>
<evidence type="ECO:0000256" key="5">
    <source>
        <dbReference type="ARBA" id="ARBA00023284"/>
    </source>
</evidence>
<dbReference type="InterPro" id="IPR013766">
    <property type="entry name" value="Thioredoxin_domain"/>
</dbReference>
<dbReference type="PROSITE" id="PS51352">
    <property type="entry name" value="THIOREDOXIN_2"/>
    <property type="match status" value="1"/>
</dbReference>
<comment type="similarity">
    <text evidence="1">Belongs to the thioredoxin family. DsbA subfamily.</text>
</comment>
<dbReference type="AlphaFoldDB" id="A0A382RH17"/>
<dbReference type="InterPro" id="IPR017937">
    <property type="entry name" value="Thioredoxin_CS"/>
</dbReference>
<keyword evidence="5" id="KW-0676">Redox-active center</keyword>
<dbReference type="GO" id="GO:0016491">
    <property type="term" value="F:oxidoreductase activity"/>
    <property type="evidence" value="ECO:0007669"/>
    <property type="project" value="UniProtKB-KW"/>
</dbReference>
<feature type="domain" description="Thioredoxin" evidence="6">
    <location>
        <begin position="44"/>
        <end position="235"/>
    </location>
</feature>
<evidence type="ECO:0000256" key="4">
    <source>
        <dbReference type="ARBA" id="ARBA00023157"/>
    </source>
</evidence>
<evidence type="ECO:0000259" key="6">
    <source>
        <dbReference type="PROSITE" id="PS51352"/>
    </source>
</evidence>
<dbReference type="PANTHER" id="PTHR13887">
    <property type="entry name" value="GLUTATHIONE S-TRANSFERASE KAPPA"/>
    <property type="match status" value="1"/>
</dbReference>
<dbReference type="PANTHER" id="PTHR13887:SF14">
    <property type="entry name" value="DISULFIDE BOND FORMATION PROTEIN D"/>
    <property type="match status" value="1"/>
</dbReference>